<keyword evidence="2" id="KW-1185">Reference proteome</keyword>
<dbReference type="EMBL" id="ML978716">
    <property type="protein sequence ID" value="KAF2088543.1"/>
    <property type="molecule type" value="Genomic_DNA"/>
</dbReference>
<comment type="caution">
    <text evidence="1">The sequence shown here is derived from an EMBL/GenBank/DDBJ whole genome shotgun (WGS) entry which is preliminary data.</text>
</comment>
<proteinExistence type="predicted"/>
<reference evidence="1" key="1">
    <citation type="journal article" date="2020" name="Stud. Mycol.">
        <title>101 Dothideomycetes genomes: a test case for predicting lifestyles and emergence of pathogens.</title>
        <authorList>
            <person name="Haridas S."/>
            <person name="Albert R."/>
            <person name="Binder M."/>
            <person name="Bloem J."/>
            <person name="Labutti K."/>
            <person name="Salamov A."/>
            <person name="Andreopoulos B."/>
            <person name="Baker S."/>
            <person name="Barry K."/>
            <person name="Bills G."/>
            <person name="Bluhm B."/>
            <person name="Cannon C."/>
            <person name="Castanera R."/>
            <person name="Culley D."/>
            <person name="Daum C."/>
            <person name="Ezra D."/>
            <person name="Gonzalez J."/>
            <person name="Henrissat B."/>
            <person name="Kuo A."/>
            <person name="Liang C."/>
            <person name="Lipzen A."/>
            <person name="Lutzoni F."/>
            <person name="Magnuson J."/>
            <person name="Mondo S."/>
            <person name="Nolan M."/>
            <person name="Ohm R."/>
            <person name="Pangilinan J."/>
            <person name="Park H.-J."/>
            <person name="Ramirez L."/>
            <person name="Alfaro M."/>
            <person name="Sun H."/>
            <person name="Tritt A."/>
            <person name="Yoshinaga Y."/>
            <person name="Zwiers L.-H."/>
            <person name="Turgeon B."/>
            <person name="Goodwin S."/>
            <person name="Spatafora J."/>
            <person name="Crous P."/>
            <person name="Grigoriev I."/>
        </authorList>
    </citation>
    <scope>NUCLEOTIDE SEQUENCE</scope>
    <source>
        <strain evidence="1">CBS 121410</strain>
    </source>
</reference>
<dbReference type="Proteomes" id="UP000799776">
    <property type="component" value="Unassembled WGS sequence"/>
</dbReference>
<dbReference type="AlphaFoldDB" id="A0A9P4M150"/>
<protein>
    <submittedName>
        <fullName evidence="1">Uncharacterized protein</fullName>
    </submittedName>
</protein>
<name>A0A9P4M150_9PEZI</name>
<evidence type="ECO:0000313" key="2">
    <source>
        <dbReference type="Proteomes" id="UP000799776"/>
    </source>
</evidence>
<organism evidence="1 2">
    <name type="scientific">Saccharata proteae CBS 121410</name>
    <dbReference type="NCBI Taxonomy" id="1314787"/>
    <lineage>
        <taxon>Eukaryota</taxon>
        <taxon>Fungi</taxon>
        <taxon>Dikarya</taxon>
        <taxon>Ascomycota</taxon>
        <taxon>Pezizomycotina</taxon>
        <taxon>Dothideomycetes</taxon>
        <taxon>Dothideomycetes incertae sedis</taxon>
        <taxon>Botryosphaeriales</taxon>
        <taxon>Saccharataceae</taxon>
        <taxon>Saccharata</taxon>
    </lineage>
</organism>
<sequence>MAAAFLDTIGLISGALGIIQFGMDNFKSGASAEGATVQIAPGLQESSSQSMGGKVKAVHGFDIFDNYLGVSKTDFKCPDGEPTSVTISQGNNKAATYVDIINTDDAICYAYVAVTQPLGGQFALLGDIGRYCGQHYYDSNIDVGTTQDGNAYYPSCMWMDGDGTNGIPSASFKFRVDTFTTDTSAIDPDTDKYCGNITFSTSTNPITKRKRSVNLSSKLVVSSISQHNATDLCANEMSHGPDMVDSHGYYCDMDTKTVHPLCSVAQTDDCVDFDESSGALNKRSLDEFGVQSIHKRSFDKIINW</sequence>
<evidence type="ECO:0000313" key="1">
    <source>
        <dbReference type="EMBL" id="KAF2088543.1"/>
    </source>
</evidence>
<gene>
    <name evidence="1" type="ORF">K490DRAFT_64592</name>
</gene>
<dbReference type="OrthoDB" id="5365129at2759"/>
<accession>A0A9P4M150</accession>